<dbReference type="Pfam" id="PF19798">
    <property type="entry name" value="Sulfotransfer_5"/>
    <property type="match status" value="1"/>
</dbReference>
<evidence type="ECO:0000313" key="1">
    <source>
        <dbReference type="Proteomes" id="UP000694845"/>
    </source>
</evidence>
<dbReference type="Gene3D" id="3.40.50.300">
    <property type="entry name" value="P-loop containing nucleotide triphosphate hydrolases"/>
    <property type="match status" value="1"/>
</dbReference>
<keyword evidence="1" id="KW-1185">Reference proteome</keyword>
<proteinExistence type="predicted"/>
<dbReference type="GeneID" id="110981483"/>
<dbReference type="AlphaFoldDB" id="A0A8B7YQ19"/>
<dbReference type="PANTHER" id="PTHR48312:SF1">
    <property type="entry name" value="SULFOTRANSFERASE"/>
    <property type="match status" value="1"/>
</dbReference>
<dbReference type="InterPro" id="IPR027417">
    <property type="entry name" value="P-loop_NTPase"/>
</dbReference>
<dbReference type="PANTHER" id="PTHR48312">
    <property type="match status" value="1"/>
</dbReference>
<dbReference type="Proteomes" id="UP000694845">
    <property type="component" value="Unplaced"/>
</dbReference>
<dbReference type="KEGG" id="aplc:110981483"/>
<organism evidence="1 2">
    <name type="scientific">Acanthaster planci</name>
    <name type="common">Crown-of-thorns starfish</name>
    <dbReference type="NCBI Taxonomy" id="133434"/>
    <lineage>
        <taxon>Eukaryota</taxon>
        <taxon>Metazoa</taxon>
        <taxon>Echinodermata</taxon>
        <taxon>Eleutherozoa</taxon>
        <taxon>Asterozoa</taxon>
        <taxon>Asteroidea</taxon>
        <taxon>Valvatacea</taxon>
        <taxon>Valvatida</taxon>
        <taxon>Acanthasteridae</taxon>
        <taxon>Acanthaster</taxon>
    </lineage>
</organism>
<dbReference type="OMA" id="WHVPRTI"/>
<dbReference type="OrthoDB" id="416710at2759"/>
<sequence>MTDELQRVFLWGVSRSMSTAVLKCLSYVDGIQIVNQPYATAFYHGSHATRPEPDPNDKLLNKVLALREKIAEKGEKAEGEGIAPSFLSLQGIRDEILQAHYPDKKVLLCRDQAHYLNGQYDLLPCGFKYSFLIRHPYKVFRSWKKHLTAVVGDSPDMRALPSLIFPPGRGFKELFELVQYVKENIDPHPAILDADDLLEDPAGLLSTYCARMGIPYASKLLFWDPGDEITNTWIMSKSVSVSNGSFGFYKHAFESEKFDKPTPVPDPASLPADVRACAEMSMMYYENLHRERIVASV</sequence>
<evidence type="ECO:0000313" key="2">
    <source>
        <dbReference type="RefSeq" id="XP_022094777.1"/>
    </source>
</evidence>
<protein>
    <submittedName>
        <fullName evidence="2">Uncharacterized protein LOC110981483</fullName>
    </submittedName>
</protein>
<dbReference type="SUPFAM" id="SSF52540">
    <property type="entry name" value="P-loop containing nucleoside triphosphate hydrolases"/>
    <property type="match status" value="1"/>
</dbReference>
<dbReference type="RefSeq" id="XP_022094777.1">
    <property type="nucleotide sequence ID" value="XM_022239085.1"/>
</dbReference>
<accession>A0A8B7YQ19</accession>
<name>A0A8B7YQ19_ACAPL</name>
<reference evidence="2" key="1">
    <citation type="submission" date="2025-08" db="UniProtKB">
        <authorList>
            <consortium name="RefSeq"/>
        </authorList>
    </citation>
    <scope>IDENTIFICATION</scope>
</reference>
<gene>
    <name evidence="2" type="primary">LOC110981483</name>
</gene>